<dbReference type="Proteomes" id="UP000823790">
    <property type="component" value="Unassembled WGS sequence"/>
</dbReference>
<organism evidence="1 2">
    <name type="scientific">Frateuria flava</name>
    <dbReference type="NCBI Taxonomy" id="2821489"/>
    <lineage>
        <taxon>Bacteria</taxon>
        <taxon>Pseudomonadati</taxon>
        <taxon>Pseudomonadota</taxon>
        <taxon>Gammaproteobacteria</taxon>
        <taxon>Lysobacterales</taxon>
        <taxon>Rhodanobacteraceae</taxon>
        <taxon>Frateuria</taxon>
    </lineage>
</organism>
<keyword evidence="2" id="KW-1185">Reference proteome</keyword>
<comment type="caution">
    <text evidence="1">The sequence shown here is derived from an EMBL/GenBank/DDBJ whole genome shotgun (WGS) entry which is preliminary data.</text>
</comment>
<dbReference type="EMBL" id="JAGJRS010000004">
    <property type="protein sequence ID" value="MBP1473041.1"/>
    <property type="molecule type" value="Genomic_DNA"/>
</dbReference>
<proteinExistence type="predicted"/>
<gene>
    <name evidence="1" type="ORF">J7I44_01940</name>
</gene>
<name>A0ABS4DJ06_9GAMM</name>
<protein>
    <submittedName>
        <fullName evidence="1">DUF748 domain-containing protein</fullName>
    </submittedName>
</protein>
<accession>A0ABS4DJ06</accession>
<sequence>MKHVARRTLVIVLVIVALLVVARLALPYVVKDYLNRKMDRMGDYHGHVADVDIHLWRGAYSLGDLRIDKVDGKVPVPFFSAATTDIAISWRAITHGTVRGRVEFDHASLNFVDGGSRAPSQAGTGVDWRQQLEGLVPIRLDEVTVHNSQVTFHNFVSHPKVDMKMTDVEARAVNLSNADRSQGSRVADFHATAKVLGNAPLMADARFDPLDPKLLDFTFDLRIRQIELKRLNDLARAYARLDFAGGNGTFVMQLQARNGELNGYAKPLLHDVKVFSWKQDVEEDKENPLQVAWEALASGVTWLFKNHEKDQFATKVPISGRIDSKDVGAWRAVINVLHNAFVQAYTPKLEDLEPAPEKQD</sequence>
<dbReference type="RefSeq" id="WP_209614945.1">
    <property type="nucleotide sequence ID" value="NZ_JAGJRS010000004.1"/>
</dbReference>
<evidence type="ECO:0000313" key="1">
    <source>
        <dbReference type="EMBL" id="MBP1473041.1"/>
    </source>
</evidence>
<reference evidence="1 2" key="1">
    <citation type="submission" date="2021-04" db="EMBL/GenBank/DDBJ databases">
        <authorList>
            <person name="Huq M.A."/>
        </authorList>
    </citation>
    <scope>NUCLEOTIDE SEQUENCE [LARGE SCALE GENOMIC DNA]</scope>
    <source>
        <strain evidence="1 2">MAH-13</strain>
    </source>
</reference>
<evidence type="ECO:0000313" key="2">
    <source>
        <dbReference type="Proteomes" id="UP000823790"/>
    </source>
</evidence>